<accession>A0A3Q0SW06</accession>
<keyword evidence="2" id="KW-1185">Reference proteome</keyword>
<name>A0A3Q0SW06_AMPCI</name>
<dbReference type="AlphaFoldDB" id="A0A3Q0SW06"/>
<dbReference type="Ensembl" id="ENSACIT00000028527.1">
    <property type="protein sequence ID" value="ENSACIP00000027796.1"/>
    <property type="gene ID" value="ENSACIG00000021537.1"/>
</dbReference>
<dbReference type="Proteomes" id="UP000261340">
    <property type="component" value="Unplaced"/>
</dbReference>
<evidence type="ECO:0000313" key="1">
    <source>
        <dbReference type="Ensembl" id="ENSACIP00000027796.1"/>
    </source>
</evidence>
<evidence type="ECO:0000313" key="2">
    <source>
        <dbReference type="Proteomes" id="UP000261340"/>
    </source>
</evidence>
<reference evidence="1" key="1">
    <citation type="submission" date="2025-08" db="UniProtKB">
        <authorList>
            <consortium name="Ensembl"/>
        </authorList>
    </citation>
    <scope>IDENTIFICATION</scope>
</reference>
<dbReference type="GeneTree" id="ENSGT00940000177029"/>
<organism evidence="1 2">
    <name type="scientific">Amphilophus citrinellus</name>
    <name type="common">Midas cichlid</name>
    <name type="synonym">Cichlasoma citrinellum</name>
    <dbReference type="NCBI Taxonomy" id="61819"/>
    <lineage>
        <taxon>Eukaryota</taxon>
        <taxon>Metazoa</taxon>
        <taxon>Chordata</taxon>
        <taxon>Craniata</taxon>
        <taxon>Vertebrata</taxon>
        <taxon>Euteleostomi</taxon>
        <taxon>Actinopterygii</taxon>
        <taxon>Neopterygii</taxon>
        <taxon>Teleostei</taxon>
        <taxon>Neoteleostei</taxon>
        <taxon>Acanthomorphata</taxon>
        <taxon>Ovalentaria</taxon>
        <taxon>Cichlomorphae</taxon>
        <taxon>Cichliformes</taxon>
        <taxon>Cichlidae</taxon>
        <taxon>New World cichlids</taxon>
        <taxon>Cichlasomatinae</taxon>
        <taxon>Heroini</taxon>
        <taxon>Amphilophus</taxon>
    </lineage>
</organism>
<reference evidence="1" key="2">
    <citation type="submission" date="2025-09" db="UniProtKB">
        <authorList>
            <consortium name="Ensembl"/>
        </authorList>
    </citation>
    <scope>IDENTIFICATION</scope>
</reference>
<protein>
    <submittedName>
        <fullName evidence="1">Uncharacterized protein</fullName>
    </submittedName>
</protein>
<dbReference type="OMA" id="DDKRLGC"/>
<sequence length="62" mass="6747">MVPLAIIDFLQQVQMAIKHLNSKEEKAIGLSGAKVKGDGAGLFSIPLVEDDKRLRRLESDGV</sequence>
<proteinExistence type="predicted"/>